<sequence>MTIRITSTTDDMWVGRQLGGNNVDIALLHYPDKKVGCHLCVRKSIKDRISETLAIKEGWKSTNCYFFVWVNQTPEQIIDMIRTKTRETDTLVVS</sequence>
<accession>A0A1F4VYT0</accession>
<evidence type="ECO:0000313" key="1">
    <source>
        <dbReference type="EMBL" id="OGC62322.1"/>
    </source>
</evidence>
<evidence type="ECO:0000313" key="2">
    <source>
        <dbReference type="Proteomes" id="UP000176614"/>
    </source>
</evidence>
<dbReference type="EMBL" id="MEVT01000021">
    <property type="protein sequence ID" value="OGC62322.1"/>
    <property type="molecule type" value="Genomic_DNA"/>
</dbReference>
<name>A0A1F4VYT0_UNCKA</name>
<organism evidence="1 2">
    <name type="scientific">candidate division WWE3 bacterium RIFOXYA2_FULL_46_9</name>
    <dbReference type="NCBI Taxonomy" id="1802636"/>
    <lineage>
        <taxon>Bacteria</taxon>
        <taxon>Katanobacteria</taxon>
    </lineage>
</organism>
<dbReference type="Proteomes" id="UP000176614">
    <property type="component" value="Unassembled WGS sequence"/>
</dbReference>
<gene>
    <name evidence="1" type="ORF">A2264_02020</name>
</gene>
<reference evidence="1 2" key="1">
    <citation type="journal article" date="2016" name="Nat. Commun.">
        <title>Thousands of microbial genomes shed light on interconnected biogeochemical processes in an aquifer system.</title>
        <authorList>
            <person name="Anantharaman K."/>
            <person name="Brown C.T."/>
            <person name="Hug L.A."/>
            <person name="Sharon I."/>
            <person name="Castelle C.J."/>
            <person name="Probst A.J."/>
            <person name="Thomas B.C."/>
            <person name="Singh A."/>
            <person name="Wilkins M.J."/>
            <person name="Karaoz U."/>
            <person name="Brodie E.L."/>
            <person name="Williams K.H."/>
            <person name="Hubbard S.S."/>
            <person name="Banfield J.F."/>
        </authorList>
    </citation>
    <scope>NUCLEOTIDE SEQUENCE [LARGE SCALE GENOMIC DNA]</scope>
</reference>
<dbReference type="AlphaFoldDB" id="A0A1F4VYT0"/>
<proteinExistence type="predicted"/>
<comment type="caution">
    <text evidence="1">The sequence shown here is derived from an EMBL/GenBank/DDBJ whole genome shotgun (WGS) entry which is preliminary data.</text>
</comment>
<protein>
    <submittedName>
        <fullName evidence="1">Uncharacterized protein</fullName>
    </submittedName>
</protein>